<dbReference type="Gene3D" id="3.80.10.10">
    <property type="entry name" value="Ribonuclease Inhibitor"/>
    <property type="match status" value="1"/>
</dbReference>
<organism evidence="2 3">
    <name type="scientific">Digitaria exilis</name>
    <dbReference type="NCBI Taxonomy" id="1010633"/>
    <lineage>
        <taxon>Eukaryota</taxon>
        <taxon>Viridiplantae</taxon>
        <taxon>Streptophyta</taxon>
        <taxon>Embryophyta</taxon>
        <taxon>Tracheophyta</taxon>
        <taxon>Spermatophyta</taxon>
        <taxon>Magnoliopsida</taxon>
        <taxon>Liliopsida</taxon>
        <taxon>Poales</taxon>
        <taxon>Poaceae</taxon>
        <taxon>PACMAD clade</taxon>
        <taxon>Panicoideae</taxon>
        <taxon>Panicodae</taxon>
        <taxon>Paniceae</taxon>
        <taxon>Anthephorinae</taxon>
        <taxon>Digitaria</taxon>
    </lineage>
</organism>
<dbReference type="InterPro" id="IPR053772">
    <property type="entry name" value="At1g61320/At1g61330-like"/>
</dbReference>
<gene>
    <name evidence="2" type="ORF">HU200_050793</name>
</gene>
<proteinExistence type="predicted"/>
<dbReference type="AlphaFoldDB" id="A0A835ANL9"/>
<dbReference type="SUPFAM" id="SSF52058">
    <property type="entry name" value="L domain-like"/>
    <property type="match status" value="1"/>
</dbReference>
<dbReference type="OrthoDB" id="617794at2759"/>
<dbReference type="PANTHER" id="PTHR34145">
    <property type="entry name" value="OS02G0105600 PROTEIN"/>
    <property type="match status" value="1"/>
</dbReference>
<accession>A0A835ANL9</accession>
<evidence type="ECO:0000259" key="1">
    <source>
        <dbReference type="Pfam" id="PF23622"/>
    </source>
</evidence>
<dbReference type="PANTHER" id="PTHR34145:SF34">
    <property type="entry name" value="OS05G0571700 PROTEIN"/>
    <property type="match status" value="1"/>
</dbReference>
<dbReference type="Proteomes" id="UP000636709">
    <property type="component" value="Unassembled WGS sequence"/>
</dbReference>
<protein>
    <recommendedName>
        <fullName evidence="1">At1g61320/AtMIF1 LRR domain-containing protein</fullName>
    </recommendedName>
</protein>
<dbReference type="EMBL" id="JACEFO010002261">
    <property type="protein sequence ID" value="KAF8670260.1"/>
    <property type="molecule type" value="Genomic_DNA"/>
</dbReference>
<dbReference type="InterPro" id="IPR032675">
    <property type="entry name" value="LRR_dom_sf"/>
</dbReference>
<comment type="caution">
    <text evidence="2">The sequence shown here is derived from an EMBL/GenBank/DDBJ whole genome shotgun (WGS) entry which is preliminary data.</text>
</comment>
<reference evidence="2" key="1">
    <citation type="submission" date="2020-07" db="EMBL/GenBank/DDBJ databases">
        <title>Genome sequence and genetic diversity analysis of an under-domesticated orphan crop, white fonio (Digitaria exilis).</title>
        <authorList>
            <person name="Bennetzen J.L."/>
            <person name="Chen S."/>
            <person name="Ma X."/>
            <person name="Wang X."/>
            <person name="Yssel A.E.J."/>
            <person name="Chaluvadi S.R."/>
            <person name="Johnson M."/>
            <person name="Gangashetty P."/>
            <person name="Hamidou F."/>
            <person name="Sanogo M.D."/>
            <person name="Zwaenepoel A."/>
            <person name="Wallace J."/>
            <person name="Van De Peer Y."/>
            <person name="Van Deynze A."/>
        </authorList>
    </citation>
    <scope>NUCLEOTIDE SEQUENCE</scope>
    <source>
        <tissue evidence="2">Leaves</tissue>
    </source>
</reference>
<sequence>MRDAARVACVSRGFAHSWRYYPNLVFNDETLGINANTWIKGEKMRDFTSKVDCIMKKHSGIGLEELNVTLSSTNAMYNFPCTLLSGGTGELLRYLVLVNCNFHPTKLVCLKSLTRLRLHKVNILVDELECLLSNSFSLEQLKLCNCNTIVCLKIPCLKRLSSLEVSACNRLQVIESKAPNLSFFSFGGKPHVRLPLGGTSPIKKLSVSYNDAAFYARTELPSRLPNLEALIIFSHPEAVNTPMMNSKFLHLKFLHIILGGRDYDFLSLVSFLDASPSLENFRLTVSHYLSYPLDLRTVPGHLYDKLKFVEIINFSSAKTLIELTCHILGSTRCSVSKSGKCLLMHKDTLVEAGRALLSVETYIKPNVPPAVELNAVEPCRRCHAHLLDDNNKLFSVLVS</sequence>
<keyword evidence="3" id="KW-1185">Reference proteome</keyword>
<evidence type="ECO:0000313" key="3">
    <source>
        <dbReference type="Proteomes" id="UP000636709"/>
    </source>
</evidence>
<dbReference type="Pfam" id="PF23622">
    <property type="entry name" value="LRR_At1g61320_AtMIF1"/>
    <property type="match status" value="1"/>
</dbReference>
<dbReference type="InterPro" id="IPR055357">
    <property type="entry name" value="LRR_At1g61320_AtMIF1"/>
</dbReference>
<evidence type="ECO:0000313" key="2">
    <source>
        <dbReference type="EMBL" id="KAF8670260.1"/>
    </source>
</evidence>
<feature type="domain" description="At1g61320/AtMIF1 LRR" evidence="1">
    <location>
        <begin position="49"/>
        <end position="379"/>
    </location>
</feature>
<name>A0A835ANL9_9POAL</name>